<feature type="compositionally biased region" description="Pro residues" evidence="2">
    <location>
        <begin position="435"/>
        <end position="444"/>
    </location>
</feature>
<evidence type="ECO:0000256" key="1">
    <source>
        <dbReference type="SAM" id="Coils"/>
    </source>
</evidence>
<feature type="region of interest" description="Disordered" evidence="2">
    <location>
        <begin position="1010"/>
        <end position="1048"/>
    </location>
</feature>
<feature type="compositionally biased region" description="Pro residues" evidence="2">
    <location>
        <begin position="666"/>
        <end position="676"/>
    </location>
</feature>
<feature type="compositionally biased region" description="Basic and acidic residues" evidence="2">
    <location>
        <begin position="768"/>
        <end position="784"/>
    </location>
</feature>
<evidence type="ECO:0000256" key="3">
    <source>
        <dbReference type="SAM" id="Phobius"/>
    </source>
</evidence>
<feature type="region of interest" description="Disordered" evidence="2">
    <location>
        <begin position="1438"/>
        <end position="1457"/>
    </location>
</feature>
<feature type="region of interest" description="Disordered" evidence="2">
    <location>
        <begin position="219"/>
        <end position="239"/>
    </location>
</feature>
<feature type="compositionally biased region" description="Low complexity" evidence="2">
    <location>
        <begin position="1534"/>
        <end position="1547"/>
    </location>
</feature>
<keyword evidence="3" id="KW-0812">Transmembrane</keyword>
<feature type="region of interest" description="Disordered" evidence="2">
    <location>
        <begin position="1579"/>
        <end position="1639"/>
    </location>
</feature>
<evidence type="ECO:0000313" key="5">
    <source>
        <dbReference type="Proteomes" id="UP000747542"/>
    </source>
</evidence>
<feature type="compositionally biased region" description="Low complexity" evidence="2">
    <location>
        <begin position="113"/>
        <end position="124"/>
    </location>
</feature>
<name>A0A8J5JTB7_HOMAM</name>
<gene>
    <name evidence="4" type="primary">SRRM2-L2</name>
    <name evidence="4" type="ORF">Hamer_G007337</name>
</gene>
<feature type="compositionally biased region" description="Pro residues" evidence="2">
    <location>
        <begin position="1522"/>
        <end position="1533"/>
    </location>
</feature>
<keyword evidence="5" id="KW-1185">Reference proteome</keyword>
<feature type="region of interest" description="Disordered" evidence="2">
    <location>
        <begin position="59"/>
        <end position="78"/>
    </location>
</feature>
<feature type="compositionally biased region" description="Basic and acidic residues" evidence="2">
    <location>
        <begin position="92"/>
        <end position="103"/>
    </location>
</feature>
<feature type="region of interest" description="Disordered" evidence="2">
    <location>
        <begin position="1503"/>
        <end position="1547"/>
    </location>
</feature>
<feature type="coiled-coil region" evidence="1">
    <location>
        <begin position="136"/>
        <end position="183"/>
    </location>
</feature>
<feature type="compositionally biased region" description="Polar residues" evidence="2">
    <location>
        <begin position="354"/>
        <end position="378"/>
    </location>
</feature>
<keyword evidence="1" id="KW-0175">Coiled coil</keyword>
<dbReference type="EMBL" id="JAHLQT010028808">
    <property type="protein sequence ID" value="KAG7161703.1"/>
    <property type="molecule type" value="Genomic_DNA"/>
</dbReference>
<protein>
    <submittedName>
        <fullName evidence="4">Putative serine/arginine repetitive matrix protein 2-like 2</fullName>
    </submittedName>
</protein>
<feature type="compositionally biased region" description="Polar residues" evidence="2">
    <location>
        <begin position="575"/>
        <end position="592"/>
    </location>
</feature>
<feature type="compositionally biased region" description="Low complexity" evidence="2">
    <location>
        <begin position="1442"/>
        <end position="1457"/>
    </location>
</feature>
<feature type="region of interest" description="Disordered" evidence="2">
    <location>
        <begin position="1"/>
        <end position="22"/>
    </location>
</feature>
<feature type="compositionally biased region" description="Low complexity" evidence="2">
    <location>
        <begin position="379"/>
        <end position="389"/>
    </location>
</feature>
<feature type="transmembrane region" description="Helical" evidence="3">
    <location>
        <begin position="1670"/>
        <end position="1693"/>
    </location>
</feature>
<feature type="coiled-coil region" evidence="1">
    <location>
        <begin position="733"/>
        <end position="760"/>
    </location>
</feature>
<feature type="compositionally biased region" description="Polar residues" evidence="2">
    <location>
        <begin position="557"/>
        <end position="567"/>
    </location>
</feature>
<feature type="region of interest" description="Disordered" evidence="2">
    <location>
        <begin position="1207"/>
        <end position="1236"/>
    </location>
</feature>
<feature type="region of interest" description="Disordered" evidence="2">
    <location>
        <begin position="92"/>
        <end position="136"/>
    </location>
</feature>
<feature type="compositionally biased region" description="Polar residues" evidence="2">
    <location>
        <begin position="448"/>
        <end position="458"/>
    </location>
</feature>
<reference evidence="4" key="1">
    <citation type="journal article" date="2021" name="Sci. Adv.">
        <title>The American lobster genome reveals insights on longevity, neural, and immune adaptations.</title>
        <authorList>
            <person name="Polinski J.M."/>
            <person name="Zimin A.V."/>
            <person name="Clark K.F."/>
            <person name="Kohn A.B."/>
            <person name="Sadowski N."/>
            <person name="Timp W."/>
            <person name="Ptitsyn A."/>
            <person name="Khanna P."/>
            <person name="Romanova D.Y."/>
            <person name="Williams P."/>
            <person name="Greenwood S.J."/>
            <person name="Moroz L.L."/>
            <person name="Walt D.R."/>
            <person name="Bodnar A.G."/>
        </authorList>
    </citation>
    <scope>NUCLEOTIDE SEQUENCE</scope>
    <source>
        <strain evidence="4">GMGI-L3</strain>
    </source>
</reference>
<feature type="compositionally biased region" description="Gly residues" evidence="2">
    <location>
        <begin position="1509"/>
        <end position="1519"/>
    </location>
</feature>
<feature type="region of interest" description="Disordered" evidence="2">
    <location>
        <begin position="557"/>
        <end position="688"/>
    </location>
</feature>
<keyword evidence="3" id="KW-0472">Membrane</keyword>
<sequence>MPSATGSLGRDTQPLGIPVLMPQPGQLSRVGVSASHDSLPVSLGSWAGGGSHASLGYYSGGGMGTRSSSTDTISKKERREALKARVERLRDKFRDTSSDEEKASVSSHSMYGSESSLSKSNSLSRRSRAARTERFLRRKSQELETLRTETEKDRRNREVVQARIEEIQRVREFEAERNKINEEKKLQIPDKTKPKWSAKLVYQESSEYESSVLLRTPSVSPAASPHMKAKFQGHIPPNSNDTRSTVVMRQKPLTPHTSVTVSLAPPSGTPIRRSFQDFETPVQGDFRAHRSASYDSNINRNSVLMHQSSGVNFNGASIVNATPLSRSGLIPPAPPPRDRSRILSPGDGRPMSFSFENLNQEAQRPNSGQSSMSNFTKGSSPSPSVRSVPAYLGPRSNNQLQGQPPPMVPNRRSFSELELSPQQQAPIKSNYGAPPARPAPPAYPPTQYRYTDQPPKTLQQNQYSRIQQQPPQLQQQPSPQQTPSNQTSNQMRYYTDQAPQYAKIVPISSVPPSPSSDYSSYMSDNSVRLQQANTVWRQKEQEIKNKITIAQSVASQILSDSSRSNSPKPDGYCSNGMTTSPVTQQSDNTYGIIQTKKTRPTPLTLKQAESLSSLSGQSDVSSPVPKPVDSDSSQSSLAREKKKLLQNRPLSMVLEKSESGEKVSPPNTPKSRPQPPRRGSKQVTTPGREITKRQMLQEIMKHKLEHPKEKPIYQKEFEDMYRKEKERLEKSKCSNFEEALKELEEIYDSLKLDSEDLLDRAERRDLPIQHQQLREERQDAHDSISETGDTDSTVQDRGRSRTPKLRRSGVPDLKADDMHYRRCQQSTRNQPDVQKALQMTGSYLLVSAAHVTPSDLDKDLPKDPMMEGQPDIVYDDVSYRSIKQANSIKVIDPQPPFGIPLGPTTQGSESDYLHVTPKENYRPKMISRKEPDTTMDDLAFRNLRKDQRDQSNKEVNVSELDELLSEANNESPLYRRRAVRSMSADRAQVQREQSNSTDNITLDKGMKLQTPRRVKHQNEARRSGRFIGSYKDAVTDSEATPLSPRHNPSWLERAHLVDNKWDNLSTNNLSTSTETLTEMSSARAVSQPDIRQAIIREARVPPGGPQEVKNRLQAVTVTSLTAATAASPTIATITEPKIVKVQTIQSAPVSPVVVERKPYRPLDTIFNNKPKPFYLNDKPQPQHQQEPVDIAKLDALISTLSKIDNNDDVSDVSSVASKQPDETPATDFETQELKISEDPTYENTFESPTIVSQSTENRSVNYEKNSAKANIGKAIRLSMALESFSSEGKQVSSRRRSAIDLPVRDAEPSQNSPSISSTNILHCLYVNLSSSQVPEPSSPERVTLTTEPQSALARASTCTDRIESMIVVSEDVHDRARRAHSVPTSPRGVDSVPVFNRDFDMLINGSRNINIGEVVPVSECSSNSKVVTATPLPAVEVEESLSESLSPHSPSHLSHQLDQSLSPLKLIINQKLSNACGNKNLSQISVHDETPPPHAAALDVNKTVEPECGGPGGTAGGAQGTPPSPADVPPPPMRSSSLPPSPALQRALSASSHLLGPPSPTRNADAWLVSQRRDHSLHGASVPVLGRAASTSSSESDDFGSVVRAGSMPPTSRPPRNTAKLPKGRGQADTPGPRSCSSGEGPDCAAAAPDCACMQSLLAACYLLACLTQLAGIDLITAFGVLLAIASVFITFAL</sequence>
<organism evidence="4 5">
    <name type="scientific">Homarus americanus</name>
    <name type="common">American lobster</name>
    <dbReference type="NCBI Taxonomy" id="6706"/>
    <lineage>
        <taxon>Eukaryota</taxon>
        <taxon>Metazoa</taxon>
        <taxon>Ecdysozoa</taxon>
        <taxon>Arthropoda</taxon>
        <taxon>Crustacea</taxon>
        <taxon>Multicrustacea</taxon>
        <taxon>Malacostraca</taxon>
        <taxon>Eumalacostraca</taxon>
        <taxon>Eucarida</taxon>
        <taxon>Decapoda</taxon>
        <taxon>Pleocyemata</taxon>
        <taxon>Astacidea</taxon>
        <taxon>Nephropoidea</taxon>
        <taxon>Nephropidae</taxon>
        <taxon>Homarus</taxon>
    </lineage>
</organism>
<feature type="region of interest" description="Disordered" evidence="2">
    <location>
        <begin position="979"/>
        <end position="998"/>
    </location>
</feature>
<evidence type="ECO:0000256" key="2">
    <source>
        <dbReference type="SAM" id="MobiDB-lite"/>
    </source>
</evidence>
<feature type="region of interest" description="Disordered" evidence="2">
    <location>
        <begin position="768"/>
        <end position="817"/>
    </location>
</feature>
<feature type="compositionally biased region" description="Low complexity" evidence="2">
    <location>
        <begin position="600"/>
        <end position="623"/>
    </location>
</feature>
<comment type="caution">
    <text evidence="4">The sequence shown here is derived from an EMBL/GenBank/DDBJ whole genome shotgun (WGS) entry which is preliminary data.</text>
</comment>
<feature type="region of interest" description="Disordered" evidence="2">
    <location>
        <begin position="325"/>
        <end position="488"/>
    </location>
</feature>
<dbReference type="Proteomes" id="UP000747542">
    <property type="component" value="Unassembled WGS sequence"/>
</dbReference>
<feature type="compositionally biased region" description="Low complexity" evidence="2">
    <location>
        <begin position="459"/>
        <end position="488"/>
    </location>
</feature>
<accession>A0A8J5JTB7</accession>
<proteinExistence type="predicted"/>
<evidence type="ECO:0000313" key="4">
    <source>
        <dbReference type="EMBL" id="KAG7161703.1"/>
    </source>
</evidence>
<keyword evidence="3" id="KW-1133">Transmembrane helix</keyword>